<accession>A0ABW8STU3</accession>
<dbReference type="EMBL" id="JBJHZX010000075">
    <property type="protein sequence ID" value="MFL0198646.1"/>
    <property type="molecule type" value="Genomic_DNA"/>
</dbReference>
<comment type="caution">
    <text evidence="1">The sequence shown here is derived from an EMBL/GenBank/DDBJ whole genome shotgun (WGS) entry which is preliminary data.</text>
</comment>
<name>A0ABW8STU3_9CLOT</name>
<keyword evidence="2" id="KW-1185">Reference proteome</keyword>
<proteinExistence type="predicted"/>
<dbReference type="InterPro" id="IPR027417">
    <property type="entry name" value="P-loop_NTPase"/>
</dbReference>
<protein>
    <recommendedName>
        <fullName evidence="3">Aldolase</fullName>
    </recommendedName>
</protein>
<dbReference type="Proteomes" id="UP001623660">
    <property type="component" value="Unassembled WGS sequence"/>
</dbReference>
<gene>
    <name evidence="1" type="ORF">ACJDU8_24275</name>
</gene>
<dbReference type="Gene3D" id="3.40.50.300">
    <property type="entry name" value="P-loop containing nucleotide triphosphate hydrolases"/>
    <property type="match status" value="1"/>
</dbReference>
<evidence type="ECO:0000313" key="1">
    <source>
        <dbReference type="EMBL" id="MFL0198646.1"/>
    </source>
</evidence>
<dbReference type="RefSeq" id="WP_406794756.1">
    <property type="nucleotide sequence ID" value="NZ_JBJHZX010000075.1"/>
</dbReference>
<reference evidence="1 2" key="1">
    <citation type="submission" date="2024-11" db="EMBL/GenBank/DDBJ databases">
        <authorList>
            <person name="Heng Y.C."/>
            <person name="Lim A.C.H."/>
            <person name="Lee J.K.Y."/>
            <person name="Kittelmann S."/>
        </authorList>
    </citation>
    <scope>NUCLEOTIDE SEQUENCE [LARGE SCALE GENOMIC DNA]</scope>
    <source>
        <strain evidence="1 2">WILCCON 0269</strain>
    </source>
</reference>
<evidence type="ECO:0000313" key="2">
    <source>
        <dbReference type="Proteomes" id="UP001623660"/>
    </source>
</evidence>
<sequence length="307" mass="34390">MYNNKGSYFYSAFGLKIASDFYLPELIKGEDLGEIDINIVKGEVPIEIDKAICEIEYFKASQNELIFEVEGVAKYYMTNGNTIIVQPNENANDNSVKLYLLGAALGTILLQRGIIPVHGSAVVIQGKAVIFTGVSGAGKSTLSSAFRKMGHLFLADDISVVVINKEGIPVVQPGYPQQKLWSDSLEIMREDISQLSKVSPIEDKYALPVQEGFLHSPVPLSAIFEINPEECSSVEIKQISGTDKLNILLRNIYREVFFRILGVKSDYLMQCLKISKNIEFFKLVRPKEIFSLEEQIRLIKRKLECLV</sequence>
<dbReference type="SUPFAM" id="SSF53795">
    <property type="entry name" value="PEP carboxykinase-like"/>
    <property type="match status" value="1"/>
</dbReference>
<organism evidence="1 2">
    <name type="scientific">Candidatus Clostridium eludens</name>
    <dbReference type="NCBI Taxonomy" id="3381663"/>
    <lineage>
        <taxon>Bacteria</taxon>
        <taxon>Bacillati</taxon>
        <taxon>Bacillota</taxon>
        <taxon>Clostridia</taxon>
        <taxon>Eubacteriales</taxon>
        <taxon>Clostridiaceae</taxon>
        <taxon>Clostridium</taxon>
    </lineage>
</organism>
<evidence type="ECO:0008006" key="3">
    <source>
        <dbReference type="Google" id="ProtNLM"/>
    </source>
</evidence>